<dbReference type="EC" id="1.1.1.307" evidence="2"/>
<dbReference type="AlphaFoldDB" id="A0A9W4JZU1"/>
<dbReference type="InterPro" id="IPR036812">
    <property type="entry name" value="NAD(P)_OxRdtase_dom_sf"/>
</dbReference>
<evidence type="ECO:0000256" key="3">
    <source>
        <dbReference type="ARBA" id="ARBA00023002"/>
    </source>
</evidence>
<dbReference type="InterPro" id="IPR018170">
    <property type="entry name" value="Aldo/ket_reductase_CS"/>
</dbReference>
<evidence type="ECO:0000256" key="5">
    <source>
        <dbReference type="ARBA" id="ARBA00047534"/>
    </source>
</evidence>
<dbReference type="InterPro" id="IPR023210">
    <property type="entry name" value="NADP_OxRdtase_dom"/>
</dbReference>
<evidence type="ECO:0000313" key="8">
    <source>
        <dbReference type="EMBL" id="CAG8422382.1"/>
    </source>
</evidence>
<dbReference type="PANTHER" id="PTHR43827">
    <property type="entry name" value="2,5-DIKETO-D-GLUCONIC ACID REDUCTASE"/>
    <property type="match status" value="1"/>
</dbReference>
<comment type="similarity">
    <text evidence="1">Belongs to the aldo/keto reductase family.</text>
</comment>
<feature type="domain" description="NADP-dependent oxidoreductase" evidence="7">
    <location>
        <begin position="84"/>
        <end position="316"/>
    </location>
</feature>
<dbReference type="PRINTS" id="PR00069">
    <property type="entry name" value="ALDKETRDTASE"/>
</dbReference>
<reference evidence="8" key="1">
    <citation type="submission" date="2021-07" db="EMBL/GenBank/DDBJ databases">
        <authorList>
            <person name="Branca A.L. A."/>
        </authorList>
    </citation>
    <scope>NUCLEOTIDE SEQUENCE</scope>
</reference>
<evidence type="ECO:0000256" key="6">
    <source>
        <dbReference type="ARBA" id="ARBA00049485"/>
    </source>
</evidence>
<dbReference type="InterPro" id="IPR020471">
    <property type="entry name" value="AKR"/>
</dbReference>
<keyword evidence="3" id="KW-0560">Oxidoreductase</keyword>
<comment type="function">
    <text evidence="4">Catalyzes the initial reaction in the xylose utilization pathway by reducing D-xylose into xylitol. Xylose is a major component of hemicelluloses such as xylan. Most fungi utilize D-xylose via three enzymatic reactions, xylose reductase (XR), xylitol dehydrogenase (XDH), and xylulokinase, to form xylulose 5-phosphate, which enters pentose phosphate pathway.</text>
</comment>
<dbReference type="OrthoDB" id="8830751at2759"/>
<dbReference type="FunFam" id="3.20.20.100:FF:000015">
    <property type="entry name" value="Oxidoreductase, aldo/keto reductase family"/>
    <property type="match status" value="1"/>
</dbReference>
<gene>
    <name evidence="8" type="ORF">PSALAMII_LOCUS9894</name>
</gene>
<dbReference type="GO" id="GO:0016491">
    <property type="term" value="F:oxidoreductase activity"/>
    <property type="evidence" value="ECO:0007669"/>
    <property type="project" value="UniProtKB-KW"/>
</dbReference>
<dbReference type="Pfam" id="PF00248">
    <property type="entry name" value="Aldo_ket_red"/>
    <property type="match status" value="1"/>
</dbReference>
<evidence type="ECO:0000259" key="7">
    <source>
        <dbReference type="Pfam" id="PF00248"/>
    </source>
</evidence>
<dbReference type="PROSITE" id="PS00062">
    <property type="entry name" value="ALDOKETO_REDUCTASE_2"/>
    <property type="match status" value="1"/>
</dbReference>
<dbReference type="PANTHER" id="PTHR43827:SF13">
    <property type="entry name" value="ALDO_KETO REDUCTASE FAMILY PROTEIN"/>
    <property type="match status" value="1"/>
</dbReference>
<comment type="catalytic activity">
    <reaction evidence="5">
        <text>xylitol + NADP(+) = D-xylose + NADPH + H(+)</text>
        <dbReference type="Rhea" id="RHEA:27445"/>
        <dbReference type="ChEBI" id="CHEBI:15378"/>
        <dbReference type="ChEBI" id="CHEBI:17151"/>
        <dbReference type="ChEBI" id="CHEBI:53455"/>
        <dbReference type="ChEBI" id="CHEBI:57783"/>
        <dbReference type="ChEBI" id="CHEBI:58349"/>
        <dbReference type="EC" id="1.1.1.307"/>
    </reaction>
</comment>
<evidence type="ECO:0000256" key="2">
    <source>
        <dbReference type="ARBA" id="ARBA00012845"/>
    </source>
</evidence>
<dbReference type="PROSITE" id="PS00063">
    <property type="entry name" value="ALDOKETO_REDUCTASE_3"/>
    <property type="match status" value="1"/>
</dbReference>
<comment type="catalytic activity">
    <reaction evidence="6">
        <text>xylitol + NAD(+) = D-xylose + NADH + H(+)</text>
        <dbReference type="Rhea" id="RHEA:27441"/>
        <dbReference type="ChEBI" id="CHEBI:15378"/>
        <dbReference type="ChEBI" id="CHEBI:17151"/>
        <dbReference type="ChEBI" id="CHEBI:53455"/>
        <dbReference type="ChEBI" id="CHEBI:57540"/>
        <dbReference type="ChEBI" id="CHEBI:57945"/>
        <dbReference type="EC" id="1.1.1.307"/>
    </reaction>
</comment>
<dbReference type="PROSITE" id="PS00798">
    <property type="entry name" value="ALDOKETO_REDUCTASE_1"/>
    <property type="match status" value="1"/>
</dbReference>
<name>A0A9W4JZU1_9EURO</name>
<protein>
    <recommendedName>
        <fullName evidence="2">D-xylose reductase [NAD(P)H]</fullName>
        <ecNumber evidence="2">1.1.1.307</ecNumber>
    </recommendedName>
</protein>
<dbReference type="EMBL" id="CAJVPD010000282">
    <property type="protein sequence ID" value="CAG8422382.1"/>
    <property type="molecule type" value="Genomic_DNA"/>
</dbReference>
<evidence type="ECO:0000256" key="1">
    <source>
        <dbReference type="ARBA" id="ARBA00007905"/>
    </source>
</evidence>
<dbReference type="Proteomes" id="UP001152592">
    <property type="component" value="Unassembled WGS sequence"/>
</dbReference>
<organism evidence="8 9">
    <name type="scientific">Penicillium salamii</name>
    <dbReference type="NCBI Taxonomy" id="1612424"/>
    <lineage>
        <taxon>Eukaryota</taxon>
        <taxon>Fungi</taxon>
        <taxon>Dikarya</taxon>
        <taxon>Ascomycota</taxon>
        <taxon>Pezizomycotina</taxon>
        <taxon>Eurotiomycetes</taxon>
        <taxon>Eurotiomycetidae</taxon>
        <taxon>Eurotiales</taxon>
        <taxon>Aspergillaceae</taxon>
        <taxon>Penicillium</taxon>
    </lineage>
</organism>
<evidence type="ECO:0000256" key="4">
    <source>
        <dbReference type="ARBA" id="ARBA00025065"/>
    </source>
</evidence>
<sequence>MQRRDAAMPRWCWPLVSTNEVICAKRGEGIFERLTAPGNFFFLSQITYTMSLKITDTLPLLNSSVRIPRLGFGVYRSPTNQCVQSCLKALEAGYRHIDTAQFYANEAEVGEALRTSGVPREEVFVTTKILSPAASLEATYDKLLASVHKISGADGYVDLFLIHSSSSGSAGRKILWQALEKLYAEGKAKSIGVSNFGVGHIEELRSFAQVFPPHVNQIELHPWCQQRVIDEYCQSNGIVVEAYSPIVRNYKANDPTLVEVAKKNSHSTQQVLIRYALQKGWVPLPKTDNPERIVANAAVFDFDLSAEDIAVLDSLDQGDAGAIVEAVQNE</sequence>
<proteinExistence type="inferred from homology"/>
<dbReference type="Gene3D" id="3.20.20.100">
    <property type="entry name" value="NADP-dependent oxidoreductase domain"/>
    <property type="match status" value="1"/>
</dbReference>
<dbReference type="CDD" id="cd19071">
    <property type="entry name" value="AKR_AKR1-5-like"/>
    <property type="match status" value="1"/>
</dbReference>
<evidence type="ECO:0000313" key="9">
    <source>
        <dbReference type="Proteomes" id="UP001152592"/>
    </source>
</evidence>
<comment type="caution">
    <text evidence="8">The sequence shown here is derived from an EMBL/GenBank/DDBJ whole genome shotgun (WGS) entry which is preliminary data.</text>
</comment>
<accession>A0A9W4JZU1</accession>
<dbReference type="SUPFAM" id="SSF51430">
    <property type="entry name" value="NAD(P)-linked oxidoreductase"/>
    <property type="match status" value="1"/>
</dbReference>